<dbReference type="Gene3D" id="1.10.1670.40">
    <property type="match status" value="1"/>
</dbReference>
<dbReference type="GO" id="GO:0032993">
    <property type="term" value="C:protein-DNA complex"/>
    <property type="evidence" value="ECO:0007669"/>
    <property type="project" value="TreeGrafter"/>
</dbReference>
<accession>A0A498KZ71</accession>
<evidence type="ECO:0000256" key="2">
    <source>
        <dbReference type="ARBA" id="ARBA00023204"/>
    </source>
</evidence>
<dbReference type="GO" id="GO:0006307">
    <property type="term" value="P:DNA alkylation repair"/>
    <property type="evidence" value="ECO:0007669"/>
    <property type="project" value="TreeGrafter"/>
</dbReference>
<dbReference type="PANTHER" id="PTHR43003">
    <property type="entry name" value="DNA-3-METHYLADENINE GLYCOSYLASE"/>
    <property type="match status" value="1"/>
</dbReference>
<name>A0A498KZ71_9EURY</name>
<dbReference type="RefSeq" id="WP_129067234.1">
    <property type="nucleotide sequence ID" value="NZ_RDFA01000001.1"/>
</dbReference>
<comment type="caution">
    <text evidence="4">The sequence shown here is derived from an EMBL/GenBank/DDBJ whole genome shotgun (WGS) entry which is preliminary data.</text>
</comment>
<keyword evidence="2" id="KW-0234">DNA repair</keyword>
<dbReference type="GO" id="GO:0006285">
    <property type="term" value="P:base-excision repair, AP site formation"/>
    <property type="evidence" value="ECO:0007669"/>
    <property type="project" value="TreeGrafter"/>
</dbReference>
<protein>
    <submittedName>
        <fullName evidence="4">DNA-3-methyladenine glycosylase 2 family protein</fullName>
    </submittedName>
</protein>
<dbReference type="Pfam" id="PF00730">
    <property type="entry name" value="HhH-GPD"/>
    <property type="match status" value="1"/>
</dbReference>
<feature type="domain" description="HhH-GPD" evidence="3">
    <location>
        <begin position="41"/>
        <end position="190"/>
    </location>
</feature>
<dbReference type="GO" id="GO:0043916">
    <property type="term" value="F:DNA-7-methylguanine glycosylase activity"/>
    <property type="evidence" value="ECO:0007669"/>
    <property type="project" value="TreeGrafter"/>
</dbReference>
<evidence type="ECO:0000256" key="1">
    <source>
        <dbReference type="ARBA" id="ARBA00022763"/>
    </source>
</evidence>
<organism evidence="4 5">
    <name type="scientific">Halorientalis pallida</name>
    <dbReference type="NCBI Taxonomy" id="2479928"/>
    <lineage>
        <taxon>Archaea</taxon>
        <taxon>Methanobacteriati</taxon>
        <taxon>Methanobacteriota</taxon>
        <taxon>Stenosarchaea group</taxon>
        <taxon>Halobacteria</taxon>
        <taxon>Halobacteriales</taxon>
        <taxon>Haloarculaceae</taxon>
        <taxon>Halorientalis</taxon>
    </lineage>
</organism>
<evidence type="ECO:0000313" key="4">
    <source>
        <dbReference type="EMBL" id="RXK51369.1"/>
    </source>
</evidence>
<dbReference type="SUPFAM" id="SSF48150">
    <property type="entry name" value="DNA-glycosylase"/>
    <property type="match status" value="1"/>
</dbReference>
<evidence type="ECO:0000259" key="3">
    <source>
        <dbReference type="SMART" id="SM00478"/>
    </source>
</evidence>
<sequence length="203" mass="22766">MTGPHDELATDAYIGPLIETHGRLTIEPADDFFPRFVTSILRQQVSIASAAATRERLFDAVEVTPAGIRRADDEVLRDAGLSRQKTRYVNNVAWAFEQRGWSKVQFEGMDDDAVRAELTDVTGVGTWTANMQLLFSLGREDVFPVGDLGVRKGMETLFDGDLTRAEMVEAAERWRPYRSHASLYLWRVEEDIAESVAEVVGED</sequence>
<keyword evidence="1" id="KW-0227">DNA damage</keyword>
<dbReference type="InterPro" id="IPR011257">
    <property type="entry name" value="DNA_glycosylase"/>
</dbReference>
<dbReference type="SMART" id="SM00478">
    <property type="entry name" value="ENDO3c"/>
    <property type="match status" value="1"/>
</dbReference>
<dbReference type="Gene3D" id="1.10.340.30">
    <property type="entry name" value="Hypothetical protein, domain 2"/>
    <property type="match status" value="1"/>
</dbReference>
<dbReference type="EMBL" id="RDFA01000001">
    <property type="protein sequence ID" value="RXK51369.1"/>
    <property type="molecule type" value="Genomic_DNA"/>
</dbReference>
<dbReference type="PANTHER" id="PTHR43003:SF5">
    <property type="entry name" value="DNA-3-METHYLADENINE GLYCOSYLASE"/>
    <property type="match status" value="1"/>
</dbReference>
<dbReference type="GO" id="GO:0032131">
    <property type="term" value="F:alkylated DNA binding"/>
    <property type="evidence" value="ECO:0007669"/>
    <property type="project" value="TreeGrafter"/>
</dbReference>
<dbReference type="CDD" id="cd00056">
    <property type="entry name" value="ENDO3c"/>
    <property type="match status" value="1"/>
</dbReference>
<dbReference type="InterPro" id="IPR003265">
    <property type="entry name" value="HhH-GPD_domain"/>
</dbReference>
<dbReference type="InterPro" id="IPR051912">
    <property type="entry name" value="Alkylbase_DNA_Glycosylase/TA"/>
</dbReference>
<reference evidence="4 5" key="1">
    <citation type="submission" date="2019-01" db="EMBL/GenBank/DDBJ databases">
        <title>Halorientalis sp. F13-25 a new haloarchaeum isolated from hypersaline water.</title>
        <authorList>
            <person name="Ana D.-V."/>
            <person name="Cristina S.-P."/>
            <person name="Antonio V."/>
        </authorList>
    </citation>
    <scope>NUCLEOTIDE SEQUENCE [LARGE SCALE GENOMIC DNA]</scope>
    <source>
        <strain evidence="4 5">F13-25</strain>
    </source>
</reference>
<keyword evidence="5" id="KW-1185">Reference proteome</keyword>
<gene>
    <name evidence="4" type="ORF">EAF64_01645</name>
</gene>
<dbReference type="Proteomes" id="UP000289691">
    <property type="component" value="Unassembled WGS sequence"/>
</dbReference>
<dbReference type="AlphaFoldDB" id="A0A498KZ71"/>
<proteinExistence type="predicted"/>
<evidence type="ECO:0000313" key="5">
    <source>
        <dbReference type="Proteomes" id="UP000289691"/>
    </source>
</evidence>
<dbReference type="GO" id="GO:0008725">
    <property type="term" value="F:DNA-3-methyladenine glycosylase activity"/>
    <property type="evidence" value="ECO:0007669"/>
    <property type="project" value="TreeGrafter"/>
</dbReference>